<dbReference type="Pfam" id="PF22939">
    <property type="entry name" value="WHD_GPIID"/>
    <property type="match status" value="1"/>
</dbReference>
<dbReference type="InterPro" id="IPR036236">
    <property type="entry name" value="Znf_C2H2_sf"/>
</dbReference>
<feature type="domain" description="C2H2-type" evidence="5">
    <location>
        <begin position="1073"/>
        <end position="1100"/>
    </location>
</feature>
<dbReference type="InterPro" id="IPR013087">
    <property type="entry name" value="Znf_C2H2_type"/>
</dbReference>
<dbReference type="EMBL" id="ML993590">
    <property type="protein sequence ID" value="KAF2168615.1"/>
    <property type="molecule type" value="Genomic_DNA"/>
</dbReference>
<keyword evidence="3" id="KW-0175">Coiled coil</keyword>
<evidence type="ECO:0000313" key="6">
    <source>
        <dbReference type="EMBL" id="KAF2168615.1"/>
    </source>
</evidence>
<keyword evidence="7" id="KW-1185">Reference proteome</keyword>
<dbReference type="Pfam" id="PF13912">
    <property type="entry name" value="zf-C2H2_6"/>
    <property type="match status" value="1"/>
</dbReference>
<dbReference type="Pfam" id="PF24883">
    <property type="entry name" value="NPHP3_N"/>
    <property type="match status" value="1"/>
</dbReference>
<proteinExistence type="predicted"/>
<feature type="coiled-coil region" evidence="3">
    <location>
        <begin position="342"/>
        <end position="380"/>
    </location>
</feature>
<dbReference type="Gene3D" id="3.40.50.300">
    <property type="entry name" value="P-loop containing nucleotide triphosphate hydrolases"/>
    <property type="match status" value="1"/>
</dbReference>
<dbReference type="GeneID" id="54565592"/>
<reference evidence="6" key="1">
    <citation type="journal article" date="2020" name="Stud. Mycol.">
        <title>101 Dothideomycetes genomes: a test case for predicting lifestyles and emergence of pathogens.</title>
        <authorList>
            <person name="Haridas S."/>
            <person name="Albert R."/>
            <person name="Binder M."/>
            <person name="Bloem J."/>
            <person name="Labutti K."/>
            <person name="Salamov A."/>
            <person name="Andreopoulos B."/>
            <person name="Baker S."/>
            <person name="Barry K."/>
            <person name="Bills G."/>
            <person name="Bluhm B."/>
            <person name="Cannon C."/>
            <person name="Castanera R."/>
            <person name="Culley D."/>
            <person name="Daum C."/>
            <person name="Ezra D."/>
            <person name="Gonzalez J."/>
            <person name="Henrissat B."/>
            <person name="Kuo A."/>
            <person name="Liang C."/>
            <person name="Lipzen A."/>
            <person name="Lutzoni F."/>
            <person name="Magnuson J."/>
            <person name="Mondo S."/>
            <person name="Nolan M."/>
            <person name="Ohm R."/>
            <person name="Pangilinan J."/>
            <person name="Park H.-J."/>
            <person name="Ramirez L."/>
            <person name="Alfaro M."/>
            <person name="Sun H."/>
            <person name="Tritt A."/>
            <person name="Yoshinaga Y."/>
            <person name="Zwiers L.-H."/>
            <person name="Turgeon B."/>
            <person name="Goodwin S."/>
            <person name="Spatafora J."/>
            <person name="Crous P."/>
            <person name="Grigoriev I."/>
        </authorList>
    </citation>
    <scope>NUCLEOTIDE SEQUENCE</scope>
    <source>
        <strain evidence="6">ATCC 36951</strain>
    </source>
</reference>
<evidence type="ECO:0000256" key="4">
    <source>
        <dbReference type="SAM" id="MobiDB-lite"/>
    </source>
</evidence>
<dbReference type="PANTHER" id="PTHR10039">
    <property type="entry name" value="AMELOGENIN"/>
    <property type="match status" value="1"/>
</dbReference>
<keyword evidence="2" id="KW-0862">Zinc</keyword>
<organism evidence="6 7">
    <name type="scientific">Zasmidium cellare ATCC 36951</name>
    <dbReference type="NCBI Taxonomy" id="1080233"/>
    <lineage>
        <taxon>Eukaryota</taxon>
        <taxon>Fungi</taxon>
        <taxon>Dikarya</taxon>
        <taxon>Ascomycota</taxon>
        <taxon>Pezizomycotina</taxon>
        <taxon>Dothideomycetes</taxon>
        <taxon>Dothideomycetidae</taxon>
        <taxon>Mycosphaerellales</taxon>
        <taxon>Mycosphaerellaceae</taxon>
        <taxon>Zasmidium</taxon>
    </lineage>
</organism>
<dbReference type="InterPro" id="IPR027417">
    <property type="entry name" value="P-loop_NTPase"/>
</dbReference>
<dbReference type="Proteomes" id="UP000799537">
    <property type="component" value="Unassembled WGS sequence"/>
</dbReference>
<feature type="compositionally biased region" description="Basic and acidic residues" evidence="4">
    <location>
        <begin position="1053"/>
        <end position="1063"/>
    </location>
</feature>
<dbReference type="PROSITE" id="PS00028">
    <property type="entry name" value="ZINC_FINGER_C2H2_1"/>
    <property type="match status" value="2"/>
</dbReference>
<dbReference type="GO" id="GO:0008270">
    <property type="term" value="F:zinc ion binding"/>
    <property type="evidence" value="ECO:0007669"/>
    <property type="project" value="UniProtKB-KW"/>
</dbReference>
<dbReference type="PANTHER" id="PTHR10039:SF14">
    <property type="entry name" value="NACHT DOMAIN-CONTAINING PROTEIN"/>
    <property type="match status" value="1"/>
</dbReference>
<keyword evidence="1" id="KW-0677">Repeat</keyword>
<feature type="region of interest" description="Disordered" evidence="4">
    <location>
        <begin position="1297"/>
        <end position="1321"/>
    </location>
</feature>
<protein>
    <recommendedName>
        <fullName evidence="5">C2H2-type domain-containing protein</fullName>
    </recommendedName>
</protein>
<dbReference type="SUPFAM" id="SSF57667">
    <property type="entry name" value="beta-beta-alpha zinc fingers"/>
    <property type="match status" value="1"/>
</dbReference>
<dbReference type="SMART" id="SM00355">
    <property type="entry name" value="ZnF_C2H2"/>
    <property type="match status" value="4"/>
</dbReference>
<keyword evidence="2" id="KW-0479">Metal-binding</keyword>
<name>A0A6A6CN99_ZASCE</name>
<gene>
    <name evidence="6" type="ORF">M409DRAFT_53261</name>
</gene>
<dbReference type="OrthoDB" id="3650263at2759"/>
<dbReference type="InterPro" id="IPR056884">
    <property type="entry name" value="NPHP3-like_N"/>
</dbReference>
<sequence length="1455" mass="165316">MPAFMSQQCGDRKDKVYALVGLLNDEGRQMISPNYQSSLQQLFVDAAAALIVSFWRADAGSRGLQSLKYESRMYCDMLNRILGLSSDDIETRVSQAVKIAASYNSSLPNPIYGPAFDNAEQTSEGLAYVVQEDVRDDLNLPEPDAGLDAEESPLQRSIKMFKRELTNAEKNDFAGTQLSQLNVTIAAIQNKQRATGTLQNMTRLRAFLNAVDGYGELLDGCVGQPNNVRLIWGSMRFLLQATIRRSEAFDGLLSQYEELGGSLPPIVNIKSLSSNEQPEIVGVVFRNVFEFHRLTLHYFKKPAWWQLFSSSWNQLQTQLNGFILDIRRHATLVETMVNAHELEEAQQGRQDNRDRFSELLEEARQARIRTEENFKKLDADEVVRRRTYLFNWLCAPNSMSDYEHLQNLIKDSPANGQWLLRTARFRAWYDPSSASPPLLWVTGKPGAGKSVLASVVIKEALKLPDTTTLFFYCKHDDPEKSSFLGMARSILHQLLLHDDTLLMYLFEIATKRGESSLRTVKLAKEMLTTCLKAVRKTYVIIDGIDECQPSEQQQHIAKFWMNYIESSGSDVELSRCVLFGQDDATTRPLFCRLPTIRVHGEHHDNDIRSYCIAAAKSLQEEFSLAPYEKAHIASETSRRAQGMFLFAKLIMHNLSLQVTKAELLREVEPDMFPLELSDAILVRAPRPYHKHAKRLLAWTACAGRVLKWREIQAAVSIDLNLQMVDFDSHQLSKDSKTLCGALIEELPNGDVSFVHSTVKPYLLNNGYVKAEEEHATMAELCLNYFNMPAFSTAWGEHEVRSALLLGSYAFMEYAMISWTTHLEHFLSLSQDPELPAALTEALHTFFKLHWREPRKRSKPTKRILELTKQIETMSIYEKVKDSMSSMHCLMSTNLSDLEAVQTSDVFATLARVRSIMESMALQQDYTDELERFYGYQLYKCPRVYCKWFHEGFEDEESRTSHVDKHERSHYCSSPGCMYATLGFPTAKDLAKHATELHSVGLTEEEFPAIIEENDEPEEGDTVPETVEPAEKATNTERADTRNAQRRPNGEPAEQQRKEPAEPTRRRRKRPSSYECDRCHKRFPRAFRLRSHMKTHTEIREYECKVCHKKFARQRDCKRHEELHSGERKFVCYGELMRGGAWGCHRRFARDDALRRHFRSEAGQNCRRPLLDEKKEIQRLETLRHQRDVSMGNEYDAPATTPSGIAAMDNFLLEGPRQEFPALSGSTWESSAPTNSLGSGQSQDLRPFPAYSEPASGAVFITPPQDASMMYAYGEAPSSSGYQQTGFRPSDYLGDFEGQSQRRPGREVTPKIPTHLSSFHNSRCQTARVASRQVDHESGSAHHIVVGDSHHEVSSKSVSGTPRGEIERIQMFWRLTFHRTLDGSLQPAASKWQGQQCIAPRMYRGSVSVALLEAAQGSKVQQSHNFSNACIEATAAALRAGQPFDNRGRVRVHCMA</sequence>
<evidence type="ECO:0000256" key="3">
    <source>
        <dbReference type="SAM" id="Coils"/>
    </source>
</evidence>
<dbReference type="SUPFAM" id="SSF52540">
    <property type="entry name" value="P-loop containing nucleoside triphosphate hydrolases"/>
    <property type="match status" value="1"/>
</dbReference>
<dbReference type="RefSeq" id="XP_033669504.1">
    <property type="nucleotide sequence ID" value="XM_033812320.1"/>
</dbReference>
<feature type="region of interest" description="Disordered" evidence="4">
    <location>
        <begin position="1012"/>
        <end position="1072"/>
    </location>
</feature>
<feature type="compositionally biased region" description="Acidic residues" evidence="4">
    <location>
        <begin position="1012"/>
        <end position="1021"/>
    </location>
</feature>
<dbReference type="PROSITE" id="PS50157">
    <property type="entry name" value="ZINC_FINGER_C2H2_2"/>
    <property type="match status" value="2"/>
</dbReference>
<feature type="region of interest" description="Disordered" evidence="4">
    <location>
        <begin position="1221"/>
        <end position="1246"/>
    </location>
</feature>
<dbReference type="InterPro" id="IPR054471">
    <property type="entry name" value="GPIID_WHD"/>
</dbReference>
<feature type="compositionally biased region" description="Basic and acidic residues" evidence="4">
    <location>
        <begin position="1028"/>
        <end position="1042"/>
    </location>
</feature>
<feature type="domain" description="C2H2-type" evidence="5">
    <location>
        <begin position="1101"/>
        <end position="1128"/>
    </location>
</feature>
<keyword evidence="2" id="KW-0863">Zinc-finger</keyword>
<feature type="compositionally biased region" description="Polar residues" evidence="4">
    <location>
        <begin position="1223"/>
        <end position="1243"/>
    </location>
</feature>
<dbReference type="Pfam" id="PF24809">
    <property type="entry name" value="DUF7708"/>
    <property type="match status" value="1"/>
</dbReference>
<dbReference type="InterPro" id="IPR056125">
    <property type="entry name" value="DUF7708"/>
</dbReference>
<evidence type="ECO:0000259" key="5">
    <source>
        <dbReference type="PROSITE" id="PS50157"/>
    </source>
</evidence>
<evidence type="ECO:0000313" key="7">
    <source>
        <dbReference type="Proteomes" id="UP000799537"/>
    </source>
</evidence>
<dbReference type="Gene3D" id="3.30.160.60">
    <property type="entry name" value="Classic Zinc Finger"/>
    <property type="match status" value="2"/>
</dbReference>
<evidence type="ECO:0000256" key="2">
    <source>
        <dbReference type="PROSITE-ProRule" id="PRU00042"/>
    </source>
</evidence>
<accession>A0A6A6CN99</accession>
<evidence type="ECO:0000256" key="1">
    <source>
        <dbReference type="ARBA" id="ARBA00022737"/>
    </source>
</evidence>